<protein>
    <submittedName>
        <fullName evidence="1">Eukaryotic mitochondrial regulator protein-domain-containing protein</fullName>
    </submittedName>
</protein>
<dbReference type="PANTHER" id="PTHR28158:SF1">
    <property type="entry name" value="SMALL RIBOSOMAL SUBUNIT PROTEIN MS45"/>
    <property type="match status" value="1"/>
</dbReference>
<dbReference type="GeneID" id="63778099"/>
<dbReference type="EMBL" id="MCFJ01000004">
    <property type="protein sequence ID" value="ORY67445.1"/>
    <property type="molecule type" value="Genomic_DNA"/>
</dbReference>
<dbReference type="OrthoDB" id="10052321at2759"/>
<accession>A0A1Y2E9A5</accession>
<dbReference type="PANTHER" id="PTHR28158">
    <property type="entry name" value="37S RIBOSOMAL PROTEIN S35, MITOCHONDRIAL"/>
    <property type="match status" value="1"/>
</dbReference>
<proteinExistence type="predicted"/>
<name>A0A1Y2E9A5_9PEZI</name>
<sequence length="365" mass="42001">MAGPPRSRDTVSGFLDFASRRNKKFGVRVVGVKEGIAYPALLPSSCQDRTNLISSRFSLRAQLSQPWTTQSRTYMARHRRDFIKWTRGPGKLLKEPRPDQTNYLETKDSKGNMLKRPFPLNPEFKSEAVLDDKAREMIWEEVMRKGKTIKQVSAELGVDITRVAAIVRLKEVEKDWISKGKKLATPYCKAILSMVPTKSFKSAEQQNVPFEPINELHIHASTMKQIFWPTSESRHFTRADAAKAFHKDMLPADERVPHPELLQMEKSLLEGKSVWEAKAEFMDAAEKSERNAAERQMRRAMAEDSATRKFNTERFEFRFKEFNSEDVGRDGRRKKAVGWKYGMPSYDRMKGAIKIPTKVPQIGWS</sequence>
<dbReference type="AlphaFoldDB" id="A0A1Y2E9A5"/>
<reference evidence="1 2" key="1">
    <citation type="submission" date="2016-07" db="EMBL/GenBank/DDBJ databases">
        <title>Pervasive Adenine N6-methylation of Active Genes in Fungi.</title>
        <authorList>
            <consortium name="DOE Joint Genome Institute"/>
            <person name="Mondo S.J."/>
            <person name="Dannebaum R.O."/>
            <person name="Kuo R.C."/>
            <person name="Labutti K."/>
            <person name="Haridas S."/>
            <person name="Kuo A."/>
            <person name="Salamov A."/>
            <person name="Ahrendt S.R."/>
            <person name="Lipzen A."/>
            <person name="Sullivan W."/>
            <person name="Andreopoulos W.B."/>
            <person name="Clum A."/>
            <person name="Lindquist E."/>
            <person name="Daum C."/>
            <person name="Ramamoorthy G.K."/>
            <person name="Gryganskyi A."/>
            <person name="Culley D."/>
            <person name="Magnuson J.K."/>
            <person name="James T.Y."/>
            <person name="O'Malley M.A."/>
            <person name="Stajich J.E."/>
            <person name="Spatafora J.W."/>
            <person name="Visel A."/>
            <person name="Grigoriev I.V."/>
        </authorList>
    </citation>
    <scope>NUCLEOTIDE SEQUENCE [LARGE SCALE GENOMIC DNA]</scope>
    <source>
        <strain evidence="1 2">CBS 129021</strain>
    </source>
</reference>
<dbReference type="InterPro" id="IPR021036">
    <property type="entry name" value="Ribosomal_mS45"/>
</dbReference>
<keyword evidence="2" id="KW-1185">Reference proteome</keyword>
<organism evidence="1 2">
    <name type="scientific">Pseudomassariella vexata</name>
    <dbReference type="NCBI Taxonomy" id="1141098"/>
    <lineage>
        <taxon>Eukaryota</taxon>
        <taxon>Fungi</taxon>
        <taxon>Dikarya</taxon>
        <taxon>Ascomycota</taxon>
        <taxon>Pezizomycotina</taxon>
        <taxon>Sordariomycetes</taxon>
        <taxon>Xylariomycetidae</taxon>
        <taxon>Amphisphaeriales</taxon>
        <taxon>Pseudomassariaceae</taxon>
        <taxon>Pseudomassariella</taxon>
    </lineage>
</organism>
<dbReference type="GO" id="GO:0032543">
    <property type="term" value="P:mitochondrial translation"/>
    <property type="evidence" value="ECO:0007669"/>
    <property type="project" value="TreeGrafter"/>
</dbReference>
<dbReference type="Pfam" id="PF12298">
    <property type="entry name" value="Bot1p"/>
    <property type="match status" value="1"/>
</dbReference>
<dbReference type="Proteomes" id="UP000193689">
    <property type="component" value="Unassembled WGS sequence"/>
</dbReference>
<comment type="caution">
    <text evidence="1">The sequence shown here is derived from an EMBL/GenBank/DDBJ whole genome shotgun (WGS) entry which is preliminary data.</text>
</comment>
<dbReference type="GO" id="GO:0003735">
    <property type="term" value="F:structural constituent of ribosome"/>
    <property type="evidence" value="ECO:0007669"/>
    <property type="project" value="TreeGrafter"/>
</dbReference>
<dbReference type="STRING" id="1141098.A0A1Y2E9A5"/>
<evidence type="ECO:0000313" key="1">
    <source>
        <dbReference type="EMBL" id="ORY67445.1"/>
    </source>
</evidence>
<dbReference type="GO" id="GO:0005763">
    <property type="term" value="C:mitochondrial small ribosomal subunit"/>
    <property type="evidence" value="ECO:0007669"/>
    <property type="project" value="TreeGrafter"/>
</dbReference>
<dbReference type="InParanoid" id="A0A1Y2E9A5"/>
<gene>
    <name evidence="1" type="ORF">BCR38DRAFT_456217</name>
</gene>
<dbReference type="RefSeq" id="XP_040718069.1">
    <property type="nucleotide sequence ID" value="XM_040861887.1"/>
</dbReference>
<evidence type="ECO:0000313" key="2">
    <source>
        <dbReference type="Proteomes" id="UP000193689"/>
    </source>
</evidence>